<evidence type="ECO:0000313" key="3">
    <source>
        <dbReference type="Proteomes" id="UP000256328"/>
    </source>
</evidence>
<dbReference type="InterPro" id="IPR043129">
    <property type="entry name" value="ATPase_NBD"/>
</dbReference>
<dbReference type="SUPFAM" id="SSF53067">
    <property type="entry name" value="Actin-like ATPase domain"/>
    <property type="match status" value="2"/>
</dbReference>
<dbReference type="PANTHER" id="PTHR14187">
    <property type="entry name" value="ALPHA KINASE/ELONGATION FACTOR 2 KINASE"/>
    <property type="match status" value="1"/>
</dbReference>
<evidence type="ECO:0008006" key="4">
    <source>
        <dbReference type="Google" id="ProtNLM"/>
    </source>
</evidence>
<reference evidence="2 3" key="1">
    <citation type="journal article" date="2018" name="IMA Fungus">
        <title>IMA Genome-F 9: Draft genome sequence of Annulohypoxylon stygium, Aspergillus mulundensis, Berkeleyomyces basicola (syn. Thielaviopsis basicola), Ceratocystis smalleyi, two Cercospora beticola strains, Coleophoma cylindrospora, Fusarium fracticaudum, Phialophora cf. hyalina, and Morchella septimelata.</title>
        <authorList>
            <person name="Wingfield B.D."/>
            <person name="Bills G.F."/>
            <person name="Dong Y."/>
            <person name="Huang W."/>
            <person name="Nel W.J."/>
            <person name="Swalarsk-Parry B.S."/>
            <person name="Vaghefi N."/>
            <person name="Wilken P.M."/>
            <person name="An Z."/>
            <person name="de Beer Z.W."/>
            <person name="De Vos L."/>
            <person name="Chen L."/>
            <person name="Duong T.A."/>
            <person name="Gao Y."/>
            <person name="Hammerbacher A."/>
            <person name="Kikkert J.R."/>
            <person name="Li Y."/>
            <person name="Li H."/>
            <person name="Li K."/>
            <person name="Li Q."/>
            <person name="Liu X."/>
            <person name="Ma X."/>
            <person name="Naidoo K."/>
            <person name="Pethybridge S.J."/>
            <person name="Sun J."/>
            <person name="Steenkamp E.T."/>
            <person name="van der Nest M.A."/>
            <person name="van Wyk S."/>
            <person name="Wingfield M.J."/>
            <person name="Xiong C."/>
            <person name="Yue Q."/>
            <person name="Zhang X."/>
        </authorList>
    </citation>
    <scope>NUCLEOTIDE SEQUENCE [LARGE SCALE GENOMIC DNA]</scope>
    <source>
        <strain evidence="2 3">BP5796</strain>
    </source>
</reference>
<dbReference type="PRINTS" id="PR00301">
    <property type="entry name" value="HEATSHOCK70"/>
</dbReference>
<sequence>MPTYPEEDDAQHFLAIGIDFGTTFSGVAYALSNKPKAIEVISDWESEIDHNSDSAKVPSKISYSEDGNVVSWGFDHDPLDKQFSWFKLLLSKETAEQRRDILGSMEADMKFLQKDPVDVVADYLNRLWEHASEVFKGKLGEYLFECLPIQLVLTVPAVWDHAAQELTRMAAKKAGLVSRANIELTLVSEPEAAARYILNDSIGLNVVDSFVLCDAGGGTVDLISYTVKDLKPLRFEMCAVADGDVYGAVVLDNAFEREIKGIISVETYDNLSIRSKKKGAYKDWIVDIPGYIPVLPPPPYSPANSSGSSSSTGPLTPQSTGSTADGIWRSGSIVSIRNSTRPGSEPGMIRLKTVQLNSIFEEVCPRIVDLVQKQIEAVKKTTDSDPKAIFLVGGFGANRYLKEELQLKFPKITIQQPRDAWSAICRGAVQKAISDETVTNHITKYHYGITCRQPWNETEHLEEDKSWDANECCWIATGQMHWYIFRGENITKTKPIRHGFYTTVTDAAQLKHVPTHIYFSASSTAATRLELDVLPLCNMVARFDTKLFETLPEKTNRNGIKYRKLEYDIEMKVSSGSLEWSLDFEGMKKGQASIAIDYQAEKV</sequence>
<feature type="region of interest" description="Disordered" evidence="1">
    <location>
        <begin position="299"/>
        <end position="326"/>
    </location>
</feature>
<gene>
    <name evidence="2" type="ORF">BP5796_09483</name>
</gene>
<dbReference type="Gene3D" id="3.30.420.40">
    <property type="match status" value="1"/>
</dbReference>
<organism evidence="2 3">
    <name type="scientific">Coleophoma crateriformis</name>
    <dbReference type="NCBI Taxonomy" id="565419"/>
    <lineage>
        <taxon>Eukaryota</taxon>
        <taxon>Fungi</taxon>
        <taxon>Dikarya</taxon>
        <taxon>Ascomycota</taxon>
        <taxon>Pezizomycotina</taxon>
        <taxon>Leotiomycetes</taxon>
        <taxon>Helotiales</taxon>
        <taxon>Dermateaceae</taxon>
        <taxon>Coleophoma</taxon>
    </lineage>
</organism>
<dbReference type="AlphaFoldDB" id="A0A3D8QYV1"/>
<dbReference type="OrthoDB" id="2963168at2759"/>
<comment type="caution">
    <text evidence="2">The sequence shown here is derived from an EMBL/GenBank/DDBJ whole genome shotgun (WGS) entry which is preliminary data.</text>
</comment>
<evidence type="ECO:0000313" key="2">
    <source>
        <dbReference type="EMBL" id="RDW66734.1"/>
    </source>
</evidence>
<dbReference type="PANTHER" id="PTHR14187:SF5">
    <property type="entry name" value="HEAT SHOCK 70 KDA PROTEIN 12A"/>
    <property type="match status" value="1"/>
</dbReference>
<feature type="compositionally biased region" description="Low complexity" evidence="1">
    <location>
        <begin position="302"/>
        <end position="323"/>
    </location>
</feature>
<name>A0A3D8QYV1_9HELO</name>
<accession>A0A3D8QYV1</accession>
<keyword evidence="3" id="KW-1185">Reference proteome</keyword>
<dbReference type="EMBL" id="PDLN01000014">
    <property type="protein sequence ID" value="RDW66734.1"/>
    <property type="molecule type" value="Genomic_DNA"/>
</dbReference>
<evidence type="ECO:0000256" key="1">
    <source>
        <dbReference type="SAM" id="MobiDB-lite"/>
    </source>
</evidence>
<dbReference type="CDD" id="cd10170">
    <property type="entry name" value="ASKHA_NBD_HSP70"/>
    <property type="match status" value="1"/>
</dbReference>
<dbReference type="Proteomes" id="UP000256328">
    <property type="component" value="Unassembled WGS sequence"/>
</dbReference>
<protein>
    <recommendedName>
        <fullName evidence="4">Actin-like ATPase domain-containing protein</fullName>
    </recommendedName>
</protein>
<proteinExistence type="predicted"/>